<keyword evidence="4 12" id="KW-0548">Nucleotidyltransferase</keyword>
<keyword evidence="10 12" id="KW-0238">DNA-binding</keyword>
<evidence type="ECO:0000256" key="12">
    <source>
        <dbReference type="HAMAP-Rule" id="MF_00974"/>
    </source>
</evidence>
<keyword evidence="1 12" id="KW-0240">DNA-directed RNA polymerase</keyword>
<comment type="function">
    <text evidence="12 13">RNA polymerase that catalyzes the synthesis of short RNA molecules used as primers for DNA polymerase during DNA replication.</text>
</comment>
<sequence>MYYSDEVINEVLSRNDIVDVIGSYASLKKKGSNYEACCPFHHEKTPSFKVNREKQMYHCFGCGVGGNVFTFVMEYENLNFPEAVERLAERAGIQLPEKSMSAQERSREQYKIVLKEMNKTAAAYFHYILKHGQRGEKAYEYFRDTRGLTDETINRFALGYADIYRDDLYRYLKNKGYTDEQLKNSGLVDITEKDGGVDKFWNRAMIPILDINGKVIAFGGRVLGDGKPKYINTSDTAVFDKSHTLFAMNIARRSRRKGFICCEGYMDVISMHQAGFDNAVASLGTAFTFGHASIIKRYADEVYLAYDSDGAGVAATKKVIAILREVGVGARVINMRPYKDPDEFIRNLGSEAFEERIKKAESGMMFLARIYSEEYDQSDPGERTKFQNQVAREISYIEDPLERNNYIDAIARAYVINRDALAEKVHDYGVAGTPKPDVVEREERRLEEQMTNPDSGTGSGTASHGRQGRDVGENKTARLLLTWLVNEPSLFEKLDGVISEEDFDPGVFRTVAEKLFSQYREQHKVEPAIVVNTFQDVEEQRLVASMLQTDLSIDMTEEEISGAITDVVKKIKLASIKKHLESENDITKVQQLIKDRKKIEKFRVVI</sequence>
<evidence type="ECO:0000256" key="14">
    <source>
        <dbReference type="PIRSR" id="PIRSR002811-1"/>
    </source>
</evidence>
<proteinExistence type="inferred from homology"/>
<dbReference type="Pfam" id="PF01807">
    <property type="entry name" value="Zn_ribbon_DnaG"/>
    <property type="match status" value="1"/>
</dbReference>
<evidence type="ECO:0000256" key="15">
    <source>
        <dbReference type="SAM" id="MobiDB-lite"/>
    </source>
</evidence>
<organism evidence="17 18">
    <name type="scientific">Coprococcus eutactus</name>
    <dbReference type="NCBI Taxonomy" id="33043"/>
    <lineage>
        <taxon>Bacteria</taxon>
        <taxon>Bacillati</taxon>
        <taxon>Bacillota</taxon>
        <taxon>Clostridia</taxon>
        <taxon>Lachnospirales</taxon>
        <taxon>Lachnospiraceae</taxon>
        <taxon>Coprococcus</taxon>
    </lineage>
</organism>
<comment type="cofactor">
    <cofactor evidence="12 13 14">
        <name>Zn(2+)</name>
        <dbReference type="ChEBI" id="CHEBI:29105"/>
    </cofactor>
    <text evidence="12 13 14">Binds 1 zinc ion per monomer.</text>
</comment>
<dbReference type="Gene3D" id="3.90.580.10">
    <property type="entry name" value="Zinc finger, CHC2-type domain"/>
    <property type="match status" value="1"/>
</dbReference>
<dbReference type="Pfam" id="PF10410">
    <property type="entry name" value="DnaB_bind"/>
    <property type="match status" value="1"/>
</dbReference>
<keyword evidence="5 12" id="KW-0235">DNA replication</keyword>
<dbReference type="FunFam" id="3.90.580.10:FF:000001">
    <property type="entry name" value="DNA primase"/>
    <property type="match status" value="1"/>
</dbReference>
<dbReference type="GO" id="GO:0003899">
    <property type="term" value="F:DNA-directed RNA polymerase activity"/>
    <property type="evidence" value="ECO:0007669"/>
    <property type="project" value="UniProtKB-UniRule"/>
</dbReference>
<evidence type="ECO:0000259" key="16">
    <source>
        <dbReference type="PROSITE" id="PS50880"/>
    </source>
</evidence>
<dbReference type="InterPro" id="IPR006295">
    <property type="entry name" value="DNA_primase_DnaG"/>
</dbReference>
<dbReference type="GO" id="GO:0008270">
    <property type="term" value="F:zinc ion binding"/>
    <property type="evidence" value="ECO:0007669"/>
    <property type="project" value="UniProtKB-UniRule"/>
</dbReference>
<evidence type="ECO:0000313" key="18">
    <source>
        <dbReference type="Proteomes" id="UP000283295"/>
    </source>
</evidence>
<dbReference type="InterPro" id="IPR006171">
    <property type="entry name" value="TOPRIM_dom"/>
</dbReference>
<evidence type="ECO:0000256" key="2">
    <source>
        <dbReference type="ARBA" id="ARBA00022515"/>
    </source>
</evidence>
<evidence type="ECO:0000256" key="9">
    <source>
        <dbReference type="ARBA" id="ARBA00022842"/>
    </source>
</evidence>
<dbReference type="GO" id="GO:0000428">
    <property type="term" value="C:DNA-directed RNA polymerase complex"/>
    <property type="evidence" value="ECO:0007669"/>
    <property type="project" value="UniProtKB-KW"/>
</dbReference>
<dbReference type="InterPro" id="IPR019475">
    <property type="entry name" value="DNA_primase_DnaB-bd"/>
</dbReference>
<keyword evidence="9" id="KW-0460">Magnesium</keyword>
<evidence type="ECO:0000256" key="3">
    <source>
        <dbReference type="ARBA" id="ARBA00022679"/>
    </source>
</evidence>
<dbReference type="OrthoDB" id="9803773at2"/>
<dbReference type="InterPro" id="IPR036977">
    <property type="entry name" value="DNA_primase_Znf_CHC2"/>
</dbReference>
<keyword evidence="7 12" id="KW-0863">Zinc-finger</keyword>
<dbReference type="InterPro" id="IPR002694">
    <property type="entry name" value="Znf_CHC2"/>
</dbReference>
<evidence type="ECO:0000256" key="10">
    <source>
        <dbReference type="ARBA" id="ARBA00023125"/>
    </source>
</evidence>
<dbReference type="CDD" id="cd03364">
    <property type="entry name" value="TOPRIM_DnaG_primases"/>
    <property type="match status" value="1"/>
</dbReference>
<feature type="domain" description="Toprim" evidence="16">
    <location>
        <begin position="257"/>
        <end position="338"/>
    </location>
</feature>
<comment type="subunit">
    <text evidence="12">Monomer. Interacts with DnaB.</text>
</comment>
<comment type="caution">
    <text evidence="17">The sequence shown here is derived from an EMBL/GenBank/DDBJ whole genome shotgun (WGS) entry which is preliminary data.</text>
</comment>
<evidence type="ECO:0000256" key="6">
    <source>
        <dbReference type="ARBA" id="ARBA00022723"/>
    </source>
</evidence>
<dbReference type="Gene3D" id="3.40.1360.10">
    <property type="match status" value="1"/>
</dbReference>
<protein>
    <recommendedName>
        <fullName evidence="12 13">DNA primase</fullName>
        <ecNumber evidence="12">2.7.7.101</ecNumber>
    </recommendedName>
</protein>
<dbReference type="Gene3D" id="3.90.980.10">
    <property type="entry name" value="DNA primase, catalytic core, N-terminal domain"/>
    <property type="match status" value="1"/>
</dbReference>
<comment type="similarity">
    <text evidence="12 13">Belongs to the DnaG primase family.</text>
</comment>
<dbReference type="GO" id="GO:0006269">
    <property type="term" value="P:DNA replication, synthesis of primer"/>
    <property type="evidence" value="ECO:0007669"/>
    <property type="project" value="UniProtKB-UniRule"/>
</dbReference>
<dbReference type="PANTHER" id="PTHR30313:SF2">
    <property type="entry name" value="DNA PRIMASE"/>
    <property type="match status" value="1"/>
</dbReference>
<evidence type="ECO:0000256" key="13">
    <source>
        <dbReference type="PIRNR" id="PIRNR002811"/>
    </source>
</evidence>
<dbReference type="InterPro" id="IPR050219">
    <property type="entry name" value="DnaG_primase"/>
</dbReference>
<comment type="catalytic activity">
    <reaction evidence="12">
        <text>ssDNA + n NTP = ssDNA/pppN(pN)n-1 hybrid + (n-1) diphosphate.</text>
        <dbReference type="EC" id="2.7.7.101"/>
    </reaction>
</comment>
<dbReference type="InterPro" id="IPR013264">
    <property type="entry name" value="DNAG_N"/>
</dbReference>
<dbReference type="SUPFAM" id="SSF57783">
    <property type="entry name" value="Zinc beta-ribbon"/>
    <property type="match status" value="1"/>
</dbReference>
<dbReference type="HAMAP" id="MF_00974">
    <property type="entry name" value="DNA_primase_DnaG"/>
    <property type="match status" value="1"/>
</dbReference>
<dbReference type="EC" id="2.7.7.101" evidence="12"/>
<dbReference type="SMART" id="SM00400">
    <property type="entry name" value="ZnF_CHCC"/>
    <property type="match status" value="1"/>
</dbReference>
<dbReference type="Pfam" id="PF08275">
    <property type="entry name" value="DNAG_N"/>
    <property type="match status" value="1"/>
</dbReference>
<feature type="region of interest" description="Disordered" evidence="15">
    <location>
        <begin position="432"/>
        <end position="471"/>
    </location>
</feature>
<keyword evidence="3 12" id="KW-0808">Transferase</keyword>
<comment type="domain">
    <text evidence="12">Contains an N-terminal zinc-binding domain, a central core domain that contains the primase activity, and a C-terminal DnaB-binding domain.</text>
</comment>
<keyword evidence="11 12" id="KW-0804">Transcription</keyword>
<feature type="compositionally biased region" description="Basic and acidic residues" evidence="15">
    <location>
        <begin position="437"/>
        <end position="448"/>
    </location>
</feature>
<feature type="compositionally biased region" description="Polar residues" evidence="15">
    <location>
        <begin position="449"/>
        <end position="464"/>
    </location>
</feature>
<dbReference type="PIRSF" id="PIRSF002811">
    <property type="entry name" value="DnaG"/>
    <property type="match status" value="1"/>
</dbReference>
<evidence type="ECO:0000256" key="11">
    <source>
        <dbReference type="ARBA" id="ARBA00023163"/>
    </source>
</evidence>
<evidence type="ECO:0000256" key="4">
    <source>
        <dbReference type="ARBA" id="ARBA00022695"/>
    </source>
</evidence>
<evidence type="ECO:0000256" key="5">
    <source>
        <dbReference type="ARBA" id="ARBA00022705"/>
    </source>
</evidence>
<reference evidence="17 18" key="1">
    <citation type="submission" date="2018-08" db="EMBL/GenBank/DDBJ databases">
        <title>A genome reference for cultivated species of the human gut microbiota.</title>
        <authorList>
            <person name="Zou Y."/>
            <person name="Xue W."/>
            <person name="Luo G."/>
        </authorList>
    </citation>
    <scope>NUCLEOTIDE SEQUENCE [LARGE SCALE GENOMIC DNA]</scope>
    <source>
        <strain evidence="17 18">AF22-21</strain>
    </source>
</reference>
<dbReference type="NCBIfam" id="TIGR01391">
    <property type="entry name" value="dnaG"/>
    <property type="match status" value="1"/>
</dbReference>
<dbReference type="Proteomes" id="UP000283295">
    <property type="component" value="Unassembled WGS sequence"/>
</dbReference>
<dbReference type="PROSITE" id="PS50880">
    <property type="entry name" value="TOPRIM"/>
    <property type="match status" value="1"/>
</dbReference>
<dbReference type="InterPro" id="IPR034151">
    <property type="entry name" value="TOPRIM_DnaG_bac"/>
</dbReference>
<keyword evidence="8 12" id="KW-0862">Zinc</keyword>
<dbReference type="AlphaFoldDB" id="A0A3R5ZLX0"/>
<dbReference type="GO" id="GO:0003677">
    <property type="term" value="F:DNA binding"/>
    <property type="evidence" value="ECO:0007669"/>
    <property type="project" value="UniProtKB-KW"/>
</dbReference>
<evidence type="ECO:0000313" key="17">
    <source>
        <dbReference type="EMBL" id="RGS43266.1"/>
    </source>
</evidence>
<dbReference type="SUPFAM" id="SSF56731">
    <property type="entry name" value="DNA primase core"/>
    <property type="match status" value="1"/>
</dbReference>
<keyword evidence="6 12" id="KW-0479">Metal-binding</keyword>
<dbReference type="Gene3D" id="1.10.860.10">
    <property type="entry name" value="DNAb Helicase, Chain A"/>
    <property type="match status" value="1"/>
</dbReference>
<feature type="zinc finger region" description="CHC2-type" evidence="12 14">
    <location>
        <begin position="38"/>
        <end position="62"/>
    </location>
</feature>
<dbReference type="Pfam" id="PF13155">
    <property type="entry name" value="Toprim_2"/>
    <property type="match status" value="1"/>
</dbReference>
<dbReference type="EMBL" id="QRVK01000008">
    <property type="protein sequence ID" value="RGS43266.1"/>
    <property type="molecule type" value="Genomic_DNA"/>
</dbReference>
<evidence type="ECO:0000256" key="7">
    <source>
        <dbReference type="ARBA" id="ARBA00022771"/>
    </source>
</evidence>
<evidence type="ECO:0000256" key="1">
    <source>
        <dbReference type="ARBA" id="ARBA00022478"/>
    </source>
</evidence>
<dbReference type="InterPro" id="IPR037068">
    <property type="entry name" value="DNA_primase_core_N_sf"/>
</dbReference>
<dbReference type="PANTHER" id="PTHR30313">
    <property type="entry name" value="DNA PRIMASE"/>
    <property type="match status" value="1"/>
</dbReference>
<keyword evidence="2 12" id="KW-0639">Primosome</keyword>
<dbReference type="GO" id="GO:1990077">
    <property type="term" value="C:primosome complex"/>
    <property type="evidence" value="ECO:0007669"/>
    <property type="project" value="UniProtKB-KW"/>
</dbReference>
<gene>
    <name evidence="12" type="primary">dnaG</name>
    <name evidence="17" type="ORF">DWX94_05130</name>
</gene>
<evidence type="ECO:0000256" key="8">
    <source>
        <dbReference type="ARBA" id="ARBA00022833"/>
    </source>
</evidence>
<dbReference type="SMART" id="SM00493">
    <property type="entry name" value="TOPRIM"/>
    <property type="match status" value="1"/>
</dbReference>
<dbReference type="InterPro" id="IPR016136">
    <property type="entry name" value="DNA_helicase_N/primase_C"/>
</dbReference>
<dbReference type="GO" id="GO:0005737">
    <property type="term" value="C:cytoplasm"/>
    <property type="evidence" value="ECO:0007669"/>
    <property type="project" value="TreeGrafter"/>
</dbReference>
<dbReference type="InterPro" id="IPR030846">
    <property type="entry name" value="DnaG_bac"/>
</dbReference>
<accession>A0A3R5ZLX0</accession>
<name>A0A3R5ZLX0_9FIRM</name>